<dbReference type="RefSeq" id="WP_009151062.1">
    <property type="nucleotide sequence ID" value="NZ_CP121471.1"/>
</dbReference>
<feature type="region of interest" description="Disordered" evidence="1">
    <location>
        <begin position="33"/>
        <end position="54"/>
    </location>
</feature>
<keyword evidence="3" id="KW-1185">Reference proteome</keyword>
<evidence type="ECO:0000256" key="1">
    <source>
        <dbReference type="SAM" id="MobiDB-lite"/>
    </source>
</evidence>
<name>H8Z609_9GAMM</name>
<gene>
    <name evidence="2" type="ORF">Thi970DRAFT_04313</name>
</gene>
<reference evidence="3" key="1">
    <citation type="submission" date="2011-06" db="EMBL/GenBank/DDBJ databases">
        <authorList>
            <consortium name="US DOE Joint Genome Institute (JGI-PGF)"/>
            <person name="Lucas S."/>
            <person name="Han J."/>
            <person name="Lapidus A."/>
            <person name="Cheng J.-F."/>
            <person name="Goodwin L."/>
            <person name="Pitluck S."/>
            <person name="Peters L."/>
            <person name="Land M.L."/>
            <person name="Hauser L."/>
            <person name="Vogl K."/>
            <person name="Liu Z."/>
            <person name="Overmann J."/>
            <person name="Frigaard N.-U."/>
            <person name="Bryant D.A."/>
            <person name="Woyke T.J."/>
        </authorList>
    </citation>
    <scope>NUCLEOTIDE SEQUENCE [LARGE SCALE GENOMIC DNA]</scope>
    <source>
        <strain evidence="3">970</strain>
    </source>
</reference>
<dbReference type="HOGENOM" id="CLU_3049007_0_0_6"/>
<feature type="compositionally biased region" description="Polar residues" evidence="1">
    <location>
        <begin position="33"/>
        <end position="43"/>
    </location>
</feature>
<evidence type="ECO:0000313" key="3">
    <source>
        <dbReference type="Proteomes" id="UP000002964"/>
    </source>
</evidence>
<dbReference type="Proteomes" id="UP000002964">
    <property type="component" value="Unassembled WGS sequence"/>
</dbReference>
<protein>
    <submittedName>
        <fullName evidence="2">Uncharacterized protein</fullName>
    </submittedName>
</protein>
<accession>H8Z609</accession>
<reference evidence="2 3" key="2">
    <citation type="submission" date="2011-11" db="EMBL/GenBank/DDBJ databases">
        <authorList>
            <consortium name="US DOE Joint Genome Institute"/>
            <person name="Lucas S."/>
            <person name="Han J."/>
            <person name="Lapidus A."/>
            <person name="Cheng J.-F."/>
            <person name="Goodwin L."/>
            <person name="Pitluck S."/>
            <person name="Peters L."/>
            <person name="Ovchinnikova G."/>
            <person name="Zhang X."/>
            <person name="Detter J.C."/>
            <person name="Han C."/>
            <person name="Tapia R."/>
            <person name="Land M."/>
            <person name="Hauser L."/>
            <person name="Kyrpides N."/>
            <person name="Ivanova N."/>
            <person name="Pagani I."/>
            <person name="Vogl K."/>
            <person name="Liu Z."/>
            <person name="Overmann J."/>
            <person name="Frigaard N.-U."/>
            <person name="Bryant D."/>
            <person name="Woyke T."/>
        </authorList>
    </citation>
    <scope>NUCLEOTIDE SEQUENCE [LARGE SCALE GENOMIC DNA]</scope>
    <source>
        <strain evidence="2 3">970</strain>
    </source>
</reference>
<organism evidence="2 3">
    <name type="scientific">Thiorhodovibrio frisius</name>
    <dbReference type="NCBI Taxonomy" id="631362"/>
    <lineage>
        <taxon>Bacteria</taxon>
        <taxon>Pseudomonadati</taxon>
        <taxon>Pseudomonadota</taxon>
        <taxon>Gammaproteobacteria</taxon>
        <taxon>Chromatiales</taxon>
        <taxon>Chromatiaceae</taxon>
        <taxon>Thiorhodovibrio</taxon>
    </lineage>
</organism>
<dbReference type="AlphaFoldDB" id="H8Z609"/>
<sequence length="54" mass="5965">MSLVARIVDQNYIIWALIRAFDGVLAMPRQIPETSKPTASSTQDRNKGISAFVS</sequence>
<proteinExistence type="predicted"/>
<evidence type="ECO:0000313" key="2">
    <source>
        <dbReference type="EMBL" id="EIC20659.1"/>
    </source>
</evidence>
<dbReference type="EMBL" id="JH603170">
    <property type="protein sequence ID" value="EIC20659.1"/>
    <property type="molecule type" value="Genomic_DNA"/>
</dbReference>